<dbReference type="AlphaFoldDB" id="A0A392UT97"/>
<accession>A0A392UT97</accession>
<sequence>MKLYYSSAPHGSRSTGDGAGTFVLENPSGGKCMSESGYVGGKKIQHDA</sequence>
<dbReference type="Proteomes" id="UP000265520">
    <property type="component" value="Unassembled WGS sequence"/>
</dbReference>
<protein>
    <submittedName>
        <fullName evidence="2">Uncharacterized protein</fullName>
    </submittedName>
</protein>
<evidence type="ECO:0000313" key="3">
    <source>
        <dbReference type="Proteomes" id="UP000265520"/>
    </source>
</evidence>
<dbReference type="EMBL" id="LXQA010969845">
    <property type="protein sequence ID" value="MCI79258.1"/>
    <property type="molecule type" value="Genomic_DNA"/>
</dbReference>
<proteinExistence type="predicted"/>
<name>A0A392UT97_9FABA</name>
<keyword evidence="3" id="KW-1185">Reference proteome</keyword>
<evidence type="ECO:0000256" key="1">
    <source>
        <dbReference type="SAM" id="MobiDB-lite"/>
    </source>
</evidence>
<evidence type="ECO:0000313" key="2">
    <source>
        <dbReference type="EMBL" id="MCI79258.1"/>
    </source>
</evidence>
<comment type="caution">
    <text evidence="2">The sequence shown here is derived from an EMBL/GenBank/DDBJ whole genome shotgun (WGS) entry which is preliminary data.</text>
</comment>
<feature type="region of interest" description="Disordered" evidence="1">
    <location>
        <begin position="1"/>
        <end position="22"/>
    </location>
</feature>
<organism evidence="2 3">
    <name type="scientific">Trifolium medium</name>
    <dbReference type="NCBI Taxonomy" id="97028"/>
    <lineage>
        <taxon>Eukaryota</taxon>
        <taxon>Viridiplantae</taxon>
        <taxon>Streptophyta</taxon>
        <taxon>Embryophyta</taxon>
        <taxon>Tracheophyta</taxon>
        <taxon>Spermatophyta</taxon>
        <taxon>Magnoliopsida</taxon>
        <taxon>eudicotyledons</taxon>
        <taxon>Gunneridae</taxon>
        <taxon>Pentapetalae</taxon>
        <taxon>rosids</taxon>
        <taxon>fabids</taxon>
        <taxon>Fabales</taxon>
        <taxon>Fabaceae</taxon>
        <taxon>Papilionoideae</taxon>
        <taxon>50 kb inversion clade</taxon>
        <taxon>NPAAA clade</taxon>
        <taxon>Hologalegina</taxon>
        <taxon>IRL clade</taxon>
        <taxon>Trifolieae</taxon>
        <taxon>Trifolium</taxon>
    </lineage>
</organism>
<reference evidence="2 3" key="1">
    <citation type="journal article" date="2018" name="Front. Plant Sci.">
        <title>Red Clover (Trifolium pratense) and Zigzag Clover (T. medium) - A Picture of Genomic Similarities and Differences.</title>
        <authorList>
            <person name="Dluhosova J."/>
            <person name="Istvanek J."/>
            <person name="Nedelnik J."/>
            <person name="Repkova J."/>
        </authorList>
    </citation>
    <scope>NUCLEOTIDE SEQUENCE [LARGE SCALE GENOMIC DNA]</scope>
    <source>
        <strain evidence="3">cv. 10/8</strain>
        <tissue evidence="2">Leaf</tissue>
    </source>
</reference>